<name>A0A285NB03_9HYPH</name>
<dbReference type="Gene3D" id="1.20.1440.20">
    <property type="entry name" value="LemA-like domain"/>
    <property type="match status" value="1"/>
</dbReference>
<keyword evidence="4" id="KW-1133">Transmembrane helix</keyword>
<dbReference type="SUPFAM" id="SSF140478">
    <property type="entry name" value="LemA-like"/>
    <property type="match status" value="1"/>
</dbReference>
<dbReference type="PANTHER" id="PTHR34478:SF1">
    <property type="entry name" value="PROTEIN LEMA"/>
    <property type="match status" value="1"/>
</dbReference>
<evidence type="ECO:0000313" key="7">
    <source>
        <dbReference type="Proteomes" id="UP000219439"/>
    </source>
</evidence>
<dbReference type="RefSeq" id="WP_097151638.1">
    <property type="nucleotide sequence ID" value="NZ_OBEL01000001.1"/>
</dbReference>
<evidence type="ECO:0000256" key="3">
    <source>
        <dbReference type="ARBA" id="ARBA00022692"/>
    </source>
</evidence>
<evidence type="ECO:0000256" key="4">
    <source>
        <dbReference type="ARBA" id="ARBA00022989"/>
    </source>
</evidence>
<dbReference type="GO" id="GO:0016020">
    <property type="term" value="C:membrane"/>
    <property type="evidence" value="ECO:0007669"/>
    <property type="project" value="UniProtKB-SubCell"/>
</dbReference>
<evidence type="ECO:0000313" key="6">
    <source>
        <dbReference type="EMBL" id="SNZ06093.1"/>
    </source>
</evidence>
<proteinExistence type="inferred from homology"/>
<protein>
    <submittedName>
        <fullName evidence="6">LemA protein</fullName>
    </submittedName>
</protein>
<evidence type="ECO:0000256" key="1">
    <source>
        <dbReference type="ARBA" id="ARBA00004167"/>
    </source>
</evidence>
<reference evidence="6 7" key="1">
    <citation type="submission" date="2017-09" db="EMBL/GenBank/DDBJ databases">
        <authorList>
            <person name="Ehlers B."/>
            <person name="Leendertz F.H."/>
        </authorList>
    </citation>
    <scope>NUCLEOTIDE SEQUENCE [LARGE SCALE GENOMIC DNA]</scope>
    <source>
        <strain evidence="6 7">DSM 18289</strain>
    </source>
</reference>
<dbReference type="InterPro" id="IPR023353">
    <property type="entry name" value="LemA-like_dom_sf"/>
</dbReference>
<dbReference type="PANTHER" id="PTHR34478">
    <property type="entry name" value="PROTEIN LEMA"/>
    <property type="match status" value="1"/>
</dbReference>
<evidence type="ECO:0000256" key="5">
    <source>
        <dbReference type="ARBA" id="ARBA00023136"/>
    </source>
</evidence>
<sequence length="186" mass="20726">MDVSWALLGILIALAVYAISIYNKLVKGRQMADEGWSGIDVQLKRRSNLIPNLVETVKGYASHEQETLEKVTEMRARAAGAATGGAAERAQAEGDLSKALISLMAVAENYPDLKANETFLNLQEELSSIEDDIQMARRYYNGTVRSQNILVESFPSNIVANMFQFVKRSYFELNNEADRATPEVKF</sequence>
<keyword evidence="5" id="KW-0472">Membrane</keyword>
<dbReference type="EMBL" id="OBEL01000001">
    <property type="protein sequence ID" value="SNZ06093.1"/>
    <property type="molecule type" value="Genomic_DNA"/>
</dbReference>
<comment type="subcellular location">
    <subcellularLocation>
        <location evidence="1">Membrane</location>
        <topology evidence="1">Single-pass membrane protein</topology>
    </subcellularLocation>
</comment>
<dbReference type="AlphaFoldDB" id="A0A285NB03"/>
<dbReference type="InterPro" id="IPR007156">
    <property type="entry name" value="MamQ_LemA"/>
</dbReference>
<keyword evidence="7" id="KW-1185">Reference proteome</keyword>
<organism evidence="6 7">
    <name type="scientific">Cohaesibacter gelatinilyticus</name>
    <dbReference type="NCBI Taxonomy" id="372072"/>
    <lineage>
        <taxon>Bacteria</taxon>
        <taxon>Pseudomonadati</taxon>
        <taxon>Pseudomonadota</taxon>
        <taxon>Alphaproteobacteria</taxon>
        <taxon>Hyphomicrobiales</taxon>
        <taxon>Cohaesibacteraceae</taxon>
    </lineage>
</organism>
<comment type="similarity">
    <text evidence="2">Belongs to the LemA family.</text>
</comment>
<accession>A0A285NB03</accession>
<keyword evidence="3" id="KW-0812">Transmembrane</keyword>
<evidence type="ECO:0000256" key="2">
    <source>
        <dbReference type="ARBA" id="ARBA00008854"/>
    </source>
</evidence>
<dbReference type="Proteomes" id="UP000219439">
    <property type="component" value="Unassembled WGS sequence"/>
</dbReference>
<gene>
    <name evidence="6" type="ORF">SAMN06265368_0301</name>
</gene>
<dbReference type="Pfam" id="PF04011">
    <property type="entry name" value="LemA"/>
    <property type="match status" value="1"/>
</dbReference>
<dbReference type="OrthoDB" id="9804152at2"/>